<feature type="transmembrane region" description="Helical" evidence="1">
    <location>
        <begin position="6"/>
        <end position="30"/>
    </location>
</feature>
<dbReference type="RefSeq" id="WP_320233854.1">
    <property type="nucleotide sequence ID" value="NZ_JAVIJF010000010.1"/>
</dbReference>
<evidence type="ECO:0000256" key="1">
    <source>
        <dbReference type="SAM" id="Phobius"/>
    </source>
</evidence>
<evidence type="ECO:0000313" key="3">
    <source>
        <dbReference type="Proteomes" id="UP001276840"/>
    </source>
</evidence>
<sequence length="218" mass="24796">MATWTLSLLIISSALGLFSLIAAVFGVILVRNTLHAAIVSNDLAREDKRPWIKFDCVPNGKFDEHGLTRSQVVLEVRATIEDIGERPAIDMAEHTKIIQADFSYARTSAIKVFLDEIFQRKKHLKDGNIIYPNDPIHTDYTIQTLVKDARPKKGGNIRPVLFEGEPETPEKFLIYCITYRGIGFETYFHNAQIYQLNRFGQMPSDWELLRLGQAQSIS</sequence>
<dbReference type="EMBL" id="JAVIJF010000010">
    <property type="protein sequence ID" value="MDX8525916.1"/>
    <property type="molecule type" value="Genomic_DNA"/>
</dbReference>
<organism evidence="2 3">
    <name type="scientific">Mesorhizobium montanum</name>
    <dbReference type="NCBI Taxonomy" id="3072323"/>
    <lineage>
        <taxon>Bacteria</taxon>
        <taxon>Pseudomonadati</taxon>
        <taxon>Pseudomonadota</taxon>
        <taxon>Alphaproteobacteria</taxon>
        <taxon>Hyphomicrobiales</taxon>
        <taxon>Phyllobacteriaceae</taxon>
        <taxon>Mesorhizobium</taxon>
    </lineage>
</organism>
<evidence type="ECO:0000313" key="2">
    <source>
        <dbReference type="EMBL" id="MDX8525916.1"/>
    </source>
</evidence>
<dbReference type="Proteomes" id="UP001276840">
    <property type="component" value="Unassembled WGS sequence"/>
</dbReference>
<keyword evidence="1" id="KW-0812">Transmembrane</keyword>
<proteinExistence type="predicted"/>
<keyword evidence="1" id="KW-0472">Membrane</keyword>
<protein>
    <submittedName>
        <fullName evidence="2">Uncharacterized protein</fullName>
    </submittedName>
</protein>
<comment type="caution">
    <text evidence="2">The sequence shown here is derived from an EMBL/GenBank/DDBJ whole genome shotgun (WGS) entry which is preliminary data.</text>
</comment>
<keyword evidence="3" id="KW-1185">Reference proteome</keyword>
<reference evidence="2 3" key="1">
    <citation type="submission" date="2023-08" db="EMBL/GenBank/DDBJ databases">
        <title>Implementing the SeqCode for naming new Mesorhizobium species isolated from Vachellia karroo root nodules.</title>
        <authorList>
            <person name="Van Lill M."/>
        </authorList>
    </citation>
    <scope>NUCLEOTIDE SEQUENCE [LARGE SCALE GENOMIC DNA]</scope>
    <source>
        <strain evidence="2 3">MSK 1335</strain>
    </source>
</reference>
<accession>A0ABU4ZKL6</accession>
<gene>
    <name evidence="2" type="ORF">RFM68_15520</name>
</gene>
<keyword evidence="1" id="KW-1133">Transmembrane helix</keyword>
<name>A0ABU4ZKL6_9HYPH</name>